<dbReference type="Pfam" id="PF03221">
    <property type="entry name" value="HTH_Tnp_Tc5"/>
    <property type="match status" value="1"/>
</dbReference>
<comment type="caution">
    <text evidence="5">The sequence shown here is derived from an EMBL/GenBank/DDBJ whole genome shotgun (WGS) entry which is preliminary data.</text>
</comment>
<organism evidence="5 6">
    <name type="scientific">Petrolisthes cinctipes</name>
    <name type="common">Flat porcelain crab</name>
    <dbReference type="NCBI Taxonomy" id="88211"/>
    <lineage>
        <taxon>Eukaryota</taxon>
        <taxon>Metazoa</taxon>
        <taxon>Ecdysozoa</taxon>
        <taxon>Arthropoda</taxon>
        <taxon>Crustacea</taxon>
        <taxon>Multicrustacea</taxon>
        <taxon>Malacostraca</taxon>
        <taxon>Eumalacostraca</taxon>
        <taxon>Eucarida</taxon>
        <taxon>Decapoda</taxon>
        <taxon>Pleocyemata</taxon>
        <taxon>Anomura</taxon>
        <taxon>Galatheoidea</taxon>
        <taxon>Porcellanidae</taxon>
        <taxon>Petrolisthes</taxon>
    </lineage>
</organism>
<evidence type="ECO:0000259" key="4">
    <source>
        <dbReference type="PROSITE" id="PS51253"/>
    </source>
</evidence>
<evidence type="ECO:0000256" key="2">
    <source>
        <dbReference type="ARBA" id="ARBA00023125"/>
    </source>
</evidence>
<dbReference type="InterPro" id="IPR006600">
    <property type="entry name" value="HTH_CenpB_DNA-bd_dom"/>
</dbReference>
<dbReference type="Gene3D" id="1.10.10.60">
    <property type="entry name" value="Homeodomain-like"/>
    <property type="match status" value="2"/>
</dbReference>
<dbReference type="EMBL" id="JAWQEG010003662">
    <property type="protein sequence ID" value="KAK3865095.1"/>
    <property type="molecule type" value="Genomic_DNA"/>
</dbReference>
<dbReference type="SMART" id="SM00674">
    <property type="entry name" value="CENPB"/>
    <property type="match status" value="1"/>
</dbReference>
<comment type="subcellular location">
    <subcellularLocation>
        <location evidence="1">Nucleus</location>
    </subcellularLocation>
</comment>
<dbReference type="PANTHER" id="PTHR19303:SF52">
    <property type="entry name" value="TIGGER TRANSPOSABLE ELEMENT-DERIVED PROTEIN 6"/>
    <property type="match status" value="1"/>
</dbReference>
<dbReference type="PANTHER" id="PTHR19303">
    <property type="entry name" value="TRANSPOSON"/>
    <property type="match status" value="1"/>
</dbReference>
<keyword evidence="6" id="KW-1185">Reference proteome</keyword>
<reference evidence="5" key="1">
    <citation type="submission" date="2023-10" db="EMBL/GenBank/DDBJ databases">
        <title>Genome assemblies of two species of porcelain crab, Petrolisthes cinctipes and Petrolisthes manimaculis (Anomura: Porcellanidae).</title>
        <authorList>
            <person name="Angst P."/>
        </authorList>
    </citation>
    <scope>NUCLEOTIDE SEQUENCE</scope>
    <source>
        <strain evidence="5">PB745_01</strain>
        <tissue evidence="5">Gill</tissue>
    </source>
</reference>
<gene>
    <name evidence="5" type="ORF">Pcinc_029264</name>
</gene>
<keyword evidence="2" id="KW-0238">DNA-binding</keyword>
<dbReference type="GO" id="GO:0003677">
    <property type="term" value="F:DNA binding"/>
    <property type="evidence" value="ECO:0007669"/>
    <property type="project" value="UniProtKB-KW"/>
</dbReference>
<name>A0AAE1F0F1_PETCI</name>
<feature type="domain" description="HTH CENPB-type" evidence="4">
    <location>
        <begin position="79"/>
        <end position="164"/>
    </location>
</feature>
<dbReference type="PROSITE" id="PS51253">
    <property type="entry name" value="HTH_CENPB"/>
    <property type="match status" value="1"/>
</dbReference>
<dbReference type="SUPFAM" id="SSF46689">
    <property type="entry name" value="Homeodomain-like"/>
    <property type="match status" value="2"/>
</dbReference>
<dbReference type="AlphaFoldDB" id="A0AAE1F0F1"/>
<dbReference type="Proteomes" id="UP001286313">
    <property type="component" value="Unassembled WGS sequence"/>
</dbReference>
<evidence type="ECO:0000313" key="5">
    <source>
        <dbReference type="EMBL" id="KAK3865095.1"/>
    </source>
</evidence>
<evidence type="ECO:0000256" key="1">
    <source>
        <dbReference type="ARBA" id="ARBA00004123"/>
    </source>
</evidence>
<sequence>MAPKRAATPSDEPSSKRSNKMMNLEENVKLLDKCKSHNLSNCAVGKLFGINESTVRSIKKNEAKIKAALAATASPSAKQVSQIRDSAMSKMESALFVWIADHNKKGNPIDSNEIRAKVKSLYEKLTSHKTSTSAETGCPATSHPEFIVSKGWYDKFKRRFPCTT</sequence>
<proteinExistence type="predicted"/>
<accession>A0AAE1F0F1</accession>
<evidence type="ECO:0000313" key="6">
    <source>
        <dbReference type="Proteomes" id="UP001286313"/>
    </source>
</evidence>
<dbReference type="InterPro" id="IPR050863">
    <property type="entry name" value="CenT-Element_Derived"/>
</dbReference>
<dbReference type="GO" id="GO:0005634">
    <property type="term" value="C:nucleus"/>
    <property type="evidence" value="ECO:0007669"/>
    <property type="project" value="UniProtKB-SubCell"/>
</dbReference>
<feature type="region of interest" description="Disordered" evidence="3">
    <location>
        <begin position="1"/>
        <end position="21"/>
    </location>
</feature>
<dbReference type="InterPro" id="IPR009057">
    <property type="entry name" value="Homeodomain-like_sf"/>
</dbReference>
<evidence type="ECO:0000256" key="3">
    <source>
        <dbReference type="SAM" id="MobiDB-lite"/>
    </source>
</evidence>
<protein>
    <recommendedName>
        <fullName evidence="4">HTH CENPB-type domain-containing protein</fullName>
    </recommendedName>
</protein>